<keyword evidence="3" id="KW-0012">Acyltransferase</keyword>
<keyword evidence="1" id="KW-0472">Membrane</keyword>
<dbReference type="InterPro" id="IPR002656">
    <property type="entry name" value="Acyl_transf_3_dom"/>
</dbReference>
<proteinExistence type="predicted"/>
<dbReference type="AlphaFoldDB" id="A0A447L315"/>
<keyword evidence="3" id="KW-0808">Transferase</keyword>
<organism evidence="3 4">
    <name type="scientific">Serratia odorifera</name>
    <dbReference type="NCBI Taxonomy" id="618"/>
    <lineage>
        <taxon>Bacteria</taxon>
        <taxon>Pseudomonadati</taxon>
        <taxon>Pseudomonadota</taxon>
        <taxon>Gammaproteobacteria</taxon>
        <taxon>Enterobacterales</taxon>
        <taxon>Yersiniaceae</taxon>
        <taxon>Serratia</taxon>
    </lineage>
</organism>
<evidence type="ECO:0000256" key="1">
    <source>
        <dbReference type="SAM" id="Phobius"/>
    </source>
</evidence>
<feature type="transmembrane region" description="Helical" evidence="1">
    <location>
        <begin position="28"/>
        <end position="48"/>
    </location>
</feature>
<evidence type="ECO:0000313" key="3">
    <source>
        <dbReference type="EMBL" id="VDZ65973.1"/>
    </source>
</evidence>
<dbReference type="KEGG" id="sof:NCTC11214_05741"/>
<sequence>MLVMLSHYQVIVLLTPGDYSTRIHWFDWGASGVDLFFVISGFIMVHTARNKKPSITTSFEFIKNRAVRILPAYYFWLIVSFAIGGAMSIFHYESKTESLVSALTFIPNIKETAPNYIADDGFYIVRWTLNYEIYFYLAFSLCLLCANRLRAVLVWAIFSSIIMPLATTGALTLSTMGYKFDSVINMLLTNPIVLEFAMGAVVGTFHDKVNIVSKKAATYALIILTTLLTYALLSKWLLPFHLLTGLAFSILLALVVRLNEYVCGFFHKAFITIGNMSFSLYLAHLPVAYFYRKEFSSLVGGHLSQTLFLVILIATSLLLGFLSHKYIEIKVGDRLKQRYAV</sequence>
<accession>A0A447L315</accession>
<feature type="domain" description="Acyltransferase 3" evidence="2">
    <location>
        <begin position="1"/>
        <end position="321"/>
    </location>
</feature>
<dbReference type="GO" id="GO:0016747">
    <property type="term" value="F:acyltransferase activity, transferring groups other than amino-acyl groups"/>
    <property type="evidence" value="ECO:0007669"/>
    <property type="project" value="InterPro"/>
</dbReference>
<dbReference type="GO" id="GO:0000271">
    <property type="term" value="P:polysaccharide biosynthetic process"/>
    <property type="evidence" value="ECO:0007669"/>
    <property type="project" value="TreeGrafter"/>
</dbReference>
<dbReference type="InterPro" id="IPR050879">
    <property type="entry name" value="Acyltransferase_3"/>
</dbReference>
<evidence type="ECO:0000313" key="4">
    <source>
        <dbReference type="Proteomes" id="UP000281391"/>
    </source>
</evidence>
<dbReference type="GO" id="GO:0016020">
    <property type="term" value="C:membrane"/>
    <property type="evidence" value="ECO:0007669"/>
    <property type="project" value="TreeGrafter"/>
</dbReference>
<feature type="transmembrane region" description="Helical" evidence="1">
    <location>
        <begin position="183"/>
        <end position="204"/>
    </location>
</feature>
<reference evidence="3 4" key="1">
    <citation type="submission" date="2018-12" db="EMBL/GenBank/DDBJ databases">
        <authorList>
            <consortium name="Pathogen Informatics"/>
        </authorList>
    </citation>
    <scope>NUCLEOTIDE SEQUENCE [LARGE SCALE GENOMIC DNA]</scope>
    <source>
        <strain evidence="3 4">NCTC11214</strain>
    </source>
</reference>
<feature type="transmembrane region" description="Helical" evidence="1">
    <location>
        <begin position="69"/>
        <end position="90"/>
    </location>
</feature>
<keyword evidence="1" id="KW-1133">Transmembrane helix</keyword>
<feature type="transmembrane region" description="Helical" evidence="1">
    <location>
        <begin position="239"/>
        <end position="258"/>
    </location>
</feature>
<dbReference type="Proteomes" id="UP000281391">
    <property type="component" value="Chromosome"/>
</dbReference>
<feature type="transmembrane region" description="Helical" evidence="1">
    <location>
        <begin position="216"/>
        <end position="233"/>
    </location>
</feature>
<name>A0A447L315_SEROD</name>
<dbReference type="PANTHER" id="PTHR23028:SF131">
    <property type="entry name" value="BLR2367 PROTEIN"/>
    <property type="match status" value="1"/>
</dbReference>
<dbReference type="Pfam" id="PF01757">
    <property type="entry name" value="Acyl_transf_3"/>
    <property type="match status" value="1"/>
</dbReference>
<keyword evidence="1" id="KW-0812">Transmembrane</keyword>
<gene>
    <name evidence="3" type="ORF">NCTC11214_05741</name>
</gene>
<dbReference type="PANTHER" id="PTHR23028">
    <property type="entry name" value="ACETYLTRANSFERASE"/>
    <property type="match status" value="1"/>
</dbReference>
<feature type="transmembrane region" description="Helical" evidence="1">
    <location>
        <begin position="270"/>
        <end position="291"/>
    </location>
</feature>
<feature type="transmembrane region" description="Helical" evidence="1">
    <location>
        <begin position="124"/>
        <end position="145"/>
    </location>
</feature>
<feature type="transmembrane region" description="Helical" evidence="1">
    <location>
        <begin position="152"/>
        <end position="171"/>
    </location>
</feature>
<evidence type="ECO:0000259" key="2">
    <source>
        <dbReference type="Pfam" id="PF01757"/>
    </source>
</evidence>
<feature type="transmembrane region" description="Helical" evidence="1">
    <location>
        <begin position="303"/>
        <end position="322"/>
    </location>
</feature>
<protein>
    <submittedName>
        <fullName evidence="3">Acyltransferase family</fullName>
    </submittedName>
</protein>
<dbReference type="EMBL" id="LR134117">
    <property type="protein sequence ID" value="VDZ65973.1"/>
    <property type="molecule type" value="Genomic_DNA"/>
</dbReference>